<dbReference type="InterPro" id="IPR011006">
    <property type="entry name" value="CheY-like_superfamily"/>
</dbReference>
<dbReference type="InterPro" id="IPR029787">
    <property type="entry name" value="Nucleotide_cyclase"/>
</dbReference>
<name>A0A2Z6B3H7_9BACT</name>
<accession>A0A2Z6B3H7</accession>
<dbReference type="Gene3D" id="3.40.50.2300">
    <property type="match status" value="1"/>
</dbReference>
<dbReference type="PROSITE" id="PS50110">
    <property type="entry name" value="RESPONSE_REGULATORY"/>
    <property type="match status" value="1"/>
</dbReference>
<protein>
    <recommendedName>
        <fullName evidence="1">diguanylate cyclase</fullName>
        <ecNumber evidence="1">2.7.7.65</ecNumber>
    </recommendedName>
</protein>
<sequence length="430" mass="47138">MQDGPFSILFVSPEAPGTSTLALKQWGGDIWNAGNTLEGLNILKNLLPDIAILDTALPSSGWEELAAMIKGREPDIPVILTGMTPNQQDLMTGMRAGADLFLELPLSGEQLEQEIFPLARRAAQIRSNRLRHSTAAAILDATPAPMLITDGNTVDYMNRPMMELADLNAQLTPRSCSEVEQAIPLVRLHAVDDQSTFTKWISVVMETPDCEHLVSVGGKKSCDRTFLLRTTPLAGLRNRHSLSFTDVTSIENEKRMYHRLATTDPLTGVCNRRKFMDELDTEISRAARYGNPLSLIMIDIDNFKNVNDTMGHQAGDVALVELACLLKDNIRSMDLLARYGGEEFALIIPETDLEGANCVASKLCSIVDSTQFAIVPDMTCSLGVSSFSKDDSVHSLIERADQALYKAKHLGKNQACKLEPVCNPAPTKVI</sequence>
<dbReference type="GO" id="GO:0000160">
    <property type="term" value="P:phosphorelay signal transduction system"/>
    <property type="evidence" value="ECO:0007669"/>
    <property type="project" value="InterPro"/>
</dbReference>
<dbReference type="GO" id="GO:0005886">
    <property type="term" value="C:plasma membrane"/>
    <property type="evidence" value="ECO:0007669"/>
    <property type="project" value="TreeGrafter"/>
</dbReference>
<feature type="domain" description="Response regulatory" evidence="4">
    <location>
        <begin position="5"/>
        <end position="119"/>
    </location>
</feature>
<dbReference type="Proteomes" id="UP000269883">
    <property type="component" value="Chromosome"/>
</dbReference>
<dbReference type="InterPro" id="IPR043128">
    <property type="entry name" value="Rev_trsase/Diguanyl_cyclase"/>
</dbReference>
<dbReference type="PROSITE" id="PS50887">
    <property type="entry name" value="GGDEF"/>
    <property type="match status" value="1"/>
</dbReference>
<keyword evidence="3" id="KW-0597">Phosphoprotein</keyword>
<dbReference type="GO" id="GO:1902201">
    <property type="term" value="P:negative regulation of bacterial-type flagellum-dependent cell motility"/>
    <property type="evidence" value="ECO:0007669"/>
    <property type="project" value="TreeGrafter"/>
</dbReference>
<dbReference type="InterPro" id="IPR000160">
    <property type="entry name" value="GGDEF_dom"/>
</dbReference>
<dbReference type="SMART" id="SM00267">
    <property type="entry name" value="GGDEF"/>
    <property type="match status" value="1"/>
</dbReference>
<dbReference type="CDD" id="cd00156">
    <property type="entry name" value="REC"/>
    <property type="match status" value="1"/>
</dbReference>
<comment type="catalytic activity">
    <reaction evidence="2">
        <text>2 GTP = 3',3'-c-di-GMP + 2 diphosphate</text>
        <dbReference type="Rhea" id="RHEA:24898"/>
        <dbReference type="ChEBI" id="CHEBI:33019"/>
        <dbReference type="ChEBI" id="CHEBI:37565"/>
        <dbReference type="ChEBI" id="CHEBI:58805"/>
        <dbReference type="EC" id="2.7.7.65"/>
    </reaction>
</comment>
<dbReference type="KEGG" id="dfl:DFE_3343"/>
<dbReference type="GO" id="GO:0043709">
    <property type="term" value="P:cell adhesion involved in single-species biofilm formation"/>
    <property type="evidence" value="ECO:0007669"/>
    <property type="project" value="TreeGrafter"/>
</dbReference>
<evidence type="ECO:0000256" key="1">
    <source>
        <dbReference type="ARBA" id="ARBA00012528"/>
    </source>
</evidence>
<dbReference type="GO" id="GO:0052621">
    <property type="term" value="F:diguanylate cyclase activity"/>
    <property type="evidence" value="ECO:0007669"/>
    <property type="project" value="UniProtKB-EC"/>
</dbReference>
<feature type="modified residue" description="4-aspartylphosphate" evidence="3">
    <location>
        <position position="54"/>
    </location>
</feature>
<dbReference type="FunFam" id="3.30.70.270:FF:000001">
    <property type="entry name" value="Diguanylate cyclase domain protein"/>
    <property type="match status" value="1"/>
</dbReference>
<evidence type="ECO:0000313" key="6">
    <source>
        <dbReference type="EMBL" id="BBD10069.1"/>
    </source>
</evidence>
<dbReference type="CDD" id="cd01949">
    <property type="entry name" value="GGDEF"/>
    <property type="match status" value="1"/>
</dbReference>
<dbReference type="EMBL" id="AP017378">
    <property type="protein sequence ID" value="BBD10069.1"/>
    <property type="molecule type" value="Genomic_DNA"/>
</dbReference>
<dbReference type="RefSeq" id="WP_172961810.1">
    <property type="nucleotide sequence ID" value="NZ_AP017378.1"/>
</dbReference>
<dbReference type="PANTHER" id="PTHR45138">
    <property type="entry name" value="REGULATORY COMPONENTS OF SENSORY TRANSDUCTION SYSTEM"/>
    <property type="match status" value="1"/>
</dbReference>
<evidence type="ECO:0000313" key="7">
    <source>
        <dbReference type="Proteomes" id="UP000269883"/>
    </source>
</evidence>
<dbReference type="Pfam" id="PF00072">
    <property type="entry name" value="Response_reg"/>
    <property type="match status" value="1"/>
</dbReference>
<dbReference type="Gene3D" id="3.30.70.270">
    <property type="match status" value="1"/>
</dbReference>
<dbReference type="EC" id="2.7.7.65" evidence="1"/>
<reference evidence="6 7" key="1">
    <citation type="journal article" date="2018" name="Sci. Adv.">
        <title>Multi-heme cytochromes provide a pathway for survival in energy-limited environments.</title>
        <authorList>
            <person name="Deng X."/>
            <person name="Dohmae N."/>
            <person name="Nealson K.H."/>
            <person name="Hashimoto K."/>
            <person name="Okamoto A."/>
        </authorList>
    </citation>
    <scope>NUCLEOTIDE SEQUENCE [LARGE SCALE GENOMIC DNA]</scope>
    <source>
        <strain evidence="6 7">IS5</strain>
    </source>
</reference>
<gene>
    <name evidence="6" type="ORF">DFE_3343</name>
</gene>
<dbReference type="InterPro" id="IPR050469">
    <property type="entry name" value="Diguanylate_Cyclase"/>
</dbReference>
<feature type="domain" description="GGDEF" evidence="5">
    <location>
        <begin position="291"/>
        <end position="420"/>
    </location>
</feature>
<dbReference type="InterPro" id="IPR001789">
    <property type="entry name" value="Sig_transdc_resp-reg_receiver"/>
</dbReference>
<dbReference type="NCBIfam" id="TIGR00254">
    <property type="entry name" value="GGDEF"/>
    <property type="match status" value="1"/>
</dbReference>
<evidence type="ECO:0000256" key="2">
    <source>
        <dbReference type="ARBA" id="ARBA00034247"/>
    </source>
</evidence>
<evidence type="ECO:0000256" key="3">
    <source>
        <dbReference type="PROSITE-ProRule" id="PRU00169"/>
    </source>
</evidence>
<dbReference type="Pfam" id="PF00990">
    <property type="entry name" value="GGDEF"/>
    <property type="match status" value="1"/>
</dbReference>
<proteinExistence type="predicted"/>
<organism evidence="6 7">
    <name type="scientific">Desulfovibrio ferrophilus</name>
    <dbReference type="NCBI Taxonomy" id="241368"/>
    <lineage>
        <taxon>Bacteria</taxon>
        <taxon>Pseudomonadati</taxon>
        <taxon>Thermodesulfobacteriota</taxon>
        <taxon>Desulfovibrionia</taxon>
        <taxon>Desulfovibrionales</taxon>
        <taxon>Desulfovibrionaceae</taxon>
        <taxon>Desulfovibrio</taxon>
    </lineage>
</organism>
<dbReference type="PANTHER" id="PTHR45138:SF9">
    <property type="entry name" value="DIGUANYLATE CYCLASE DGCM-RELATED"/>
    <property type="match status" value="1"/>
</dbReference>
<dbReference type="SMART" id="SM00448">
    <property type="entry name" value="REC"/>
    <property type="match status" value="1"/>
</dbReference>
<keyword evidence="7" id="KW-1185">Reference proteome</keyword>
<evidence type="ECO:0000259" key="4">
    <source>
        <dbReference type="PROSITE" id="PS50110"/>
    </source>
</evidence>
<dbReference type="SUPFAM" id="SSF52172">
    <property type="entry name" value="CheY-like"/>
    <property type="match status" value="1"/>
</dbReference>
<evidence type="ECO:0000259" key="5">
    <source>
        <dbReference type="PROSITE" id="PS50887"/>
    </source>
</evidence>
<dbReference type="SUPFAM" id="SSF55073">
    <property type="entry name" value="Nucleotide cyclase"/>
    <property type="match status" value="1"/>
</dbReference>
<dbReference type="AlphaFoldDB" id="A0A2Z6B3H7"/>